<dbReference type="KEGG" id="vg:70080493"/>
<keyword evidence="2" id="KW-0812">Transmembrane</keyword>
<evidence type="ECO:0000313" key="4">
    <source>
        <dbReference type="Proteomes" id="UP000261731"/>
    </source>
</evidence>
<accession>A0A385DYK6</accession>
<proteinExistence type="predicted"/>
<feature type="transmembrane region" description="Helical" evidence="2">
    <location>
        <begin position="6"/>
        <end position="23"/>
    </location>
</feature>
<reference evidence="3 4" key="1">
    <citation type="submission" date="2018-07" db="EMBL/GenBank/DDBJ databases">
        <authorList>
            <person name="Bragdon E."/>
            <person name="Orellana H."/>
            <person name="Sterchele H."/>
            <person name="Molloy S.D."/>
            <person name="Garlena R.A."/>
            <person name="Russell D.A."/>
            <person name="Pope W.H."/>
            <person name="Jacobs-Sera D."/>
            <person name="Hatfull G.F."/>
        </authorList>
    </citation>
    <scope>NUCLEOTIDE SEQUENCE [LARGE SCALE GENOMIC DNA]</scope>
</reference>
<name>A0A385DYK6_9CAUD</name>
<protein>
    <submittedName>
        <fullName evidence="3">Membrane protein</fullName>
    </submittedName>
</protein>
<keyword evidence="2" id="KW-1133">Transmembrane helix</keyword>
<evidence type="ECO:0000256" key="2">
    <source>
        <dbReference type="SAM" id="Phobius"/>
    </source>
</evidence>
<keyword evidence="4" id="KW-1185">Reference proteome</keyword>
<dbReference type="GeneID" id="70080493"/>
<evidence type="ECO:0000256" key="1">
    <source>
        <dbReference type="SAM" id="MobiDB-lite"/>
    </source>
</evidence>
<dbReference type="RefSeq" id="YP_010245980.1">
    <property type="nucleotide sequence ID" value="NC_060131.1"/>
</dbReference>
<keyword evidence="2" id="KW-0472">Membrane</keyword>
<evidence type="ECO:0000313" key="3">
    <source>
        <dbReference type="EMBL" id="AXQ64484.1"/>
    </source>
</evidence>
<feature type="region of interest" description="Disordered" evidence="1">
    <location>
        <begin position="69"/>
        <end position="114"/>
    </location>
</feature>
<dbReference type="EMBL" id="MH651182">
    <property type="protein sequence ID" value="AXQ64484.1"/>
    <property type="molecule type" value="Genomic_DNA"/>
</dbReference>
<organism evidence="3 4">
    <name type="scientific">Gordonia phage Neville</name>
    <dbReference type="NCBI Taxonomy" id="2301693"/>
    <lineage>
        <taxon>Viruses</taxon>
        <taxon>Duplodnaviria</taxon>
        <taxon>Heunggongvirae</taxon>
        <taxon>Uroviricota</taxon>
        <taxon>Caudoviricetes</taxon>
        <taxon>Deeyouvirinae</taxon>
        <taxon>Nevillevirus</taxon>
        <taxon>Nevillevirus neville</taxon>
    </lineage>
</organism>
<gene>
    <name evidence="3" type="primary">131</name>
    <name evidence="3" type="ORF">SEA_NEVILLE_131</name>
</gene>
<sequence>MSDILWVILITVVVVFLILARYGKHLEDHPERSAIGKKLIDQHGQTVEVVTREAFQRGLAQERAKWNAWLDNEPELDEPELDEPELDELDGDEPDDEPTDADDEPRPWTDLLDN</sequence>
<feature type="compositionally biased region" description="Acidic residues" evidence="1">
    <location>
        <begin position="72"/>
        <end position="103"/>
    </location>
</feature>
<dbReference type="Proteomes" id="UP000261731">
    <property type="component" value="Segment"/>
</dbReference>